<keyword evidence="2" id="KW-0732">Signal</keyword>
<evidence type="ECO:0000256" key="2">
    <source>
        <dbReference type="SAM" id="SignalP"/>
    </source>
</evidence>
<sequence>MTHSTAFRARALAFLCLGAAISSSVLAVPVPSAQTSELAIPLERQADFGPHRDSGVLTVDDSEHDRVGNDRAPSTSISPNLDFLSKYCGGDDSKATPRDPINPFEVQKIYDRLQKGLDYLKRYVDLTGKKKNLPKANPDRVKEILHYANEISKSIEATPSPPQSSQKNDLTVLDNHTLLTRFYCYQIYELDNRAMPGTLDVPHETLSSVAQEEKRLETLRSQNMNQYRTKGKKSWALKPLRKLAQRMKPNPKNHADPNANLQRPKDIIKSAEHLPLSEEYQQQAESSTEKSTQGGIPGRPSRGGTYAGGPSSAGKDTGGASRDGTYTGDTFRGKDMGGPSSPRSRYTGGSFRGGGDTGGPSSQGIYTEDPSRRGDTGGWHSPRQTEWYSWLEQQAEPEEMDENDPKGKKPARRF</sequence>
<evidence type="ECO:0000313" key="3">
    <source>
        <dbReference type="EMBL" id="KAJ3834572.1"/>
    </source>
</evidence>
<feature type="signal peptide" evidence="2">
    <location>
        <begin position="1"/>
        <end position="27"/>
    </location>
</feature>
<gene>
    <name evidence="3" type="ORF">F5878DRAFT_630177</name>
</gene>
<reference evidence="3" key="1">
    <citation type="submission" date="2022-08" db="EMBL/GenBank/DDBJ databases">
        <authorList>
            <consortium name="DOE Joint Genome Institute"/>
            <person name="Min B."/>
            <person name="Riley R."/>
            <person name="Sierra-Patev S."/>
            <person name="Naranjo-Ortiz M."/>
            <person name="Looney B."/>
            <person name="Konkel Z."/>
            <person name="Slot J.C."/>
            <person name="Sakamoto Y."/>
            <person name="Steenwyk J.L."/>
            <person name="Rokas A."/>
            <person name="Carro J."/>
            <person name="Camarero S."/>
            <person name="Ferreira P."/>
            <person name="Molpeceres G."/>
            <person name="Ruiz-Duenas F.J."/>
            <person name="Serrano A."/>
            <person name="Henrissat B."/>
            <person name="Drula E."/>
            <person name="Hughes K.W."/>
            <person name="Mata J.L."/>
            <person name="Ishikawa N.K."/>
            <person name="Vargas-Isla R."/>
            <person name="Ushijima S."/>
            <person name="Smith C.A."/>
            <person name="Ahrendt S."/>
            <person name="Andreopoulos W."/>
            <person name="He G."/>
            <person name="Labutti K."/>
            <person name="Lipzen A."/>
            <person name="Ng V."/>
            <person name="Sandor L."/>
            <person name="Barry K."/>
            <person name="Martinez A.T."/>
            <person name="Xiao Y."/>
            <person name="Gibbons J.G."/>
            <person name="Terashima K."/>
            <person name="Hibbett D.S."/>
            <person name="Grigoriev I.V."/>
        </authorList>
    </citation>
    <scope>NUCLEOTIDE SEQUENCE</scope>
    <source>
        <strain evidence="3">TFB9207</strain>
    </source>
</reference>
<evidence type="ECO:0000313" key="4">
    <source>
        <dbReference type="Proteomes" id="UP001163846"/>
    </source>
</evidence>
<feature type="compositionally biased region" description="Basic and acidic residues" evidence="1">
    <location>
        <begin position="45"/>
        <end position="54"/>
    </location>
</feature>
<dbReference type="AlphaFoldDB" id="A0AA38UDZ7"/>
<comment type="caution">
    <text evidence="3">The sequence shown here is derived from an EMBL/GenBank/DDBJ whole genome shotgun (WGS) entry which is preliminary data.</text>
</comment>
<name>A0AA38UDZ7_9AGAR</name>
<feature type="region of interest" description="Disordered" evidence="1">
    <location>
        <begin position="45"/>
        <end position="75"/>
    </location>
</feature>
<feature type="compositionally biased region" description="Polar residues" evidence="1">
    <location>
        <begin position="279"/>
        <end position="294"/>
    </location>
</feature>
<dbReference type="EMBL" id="MU806513">
    <property type="protein sequence ID" value="KAJ3834572.1"/>
    <property type="molecule type" value="Genomic_DNA"/>
</dbReference>
<accession>A0AA38UDZ7</accession>
<protein>
    <recommendedName>
        <fullName evidence="5">Secreted protein</fullName>
    </recommendedName>
</protein>
<feature type="chain" id="PRO_5041357778" description="Secreted protein" evidence="2">
    <location>
        <begin position="28"/>
        <end position="414"/>
    </location>
</feature>
<organism evidence="3 4">
    <name type="scientific">Lentinula raphanica</name>
    <dbReference type="NCBI Taxonomy" id="153919"/>
    <lineage>
        <taxon>Eukaryota</taxon>
        <taxon>Fungi</taxon>
        <taxon>Dikarya</taxon>
        <taxon>Basidiomycota</taxon>
        <taxon>Agaricomycotina</taxon>
        <taxon>Agaricomycetes</taxon>
        <taxon>Agaricomycetidae</taxon>
        <taxon>Agaricales</taxon>
        <taxon>Marasmiineae</taxon>
        <taxon>Omphalotaceae</taxon>
        <taxon>Lentinula</taxon>
    </lineage>
</organism>
<evidence type="ECO:0000256" key="1">
    <source>
        <dbReference type="SAM" id="MobiDB-lite"/>
    </source>
</evidence>
<dbReference type="Proteomes" id="UP001163846">
    <property type="component" value="Unassembled WGS sequence"/>
</dbReference>
<feature type="region of interest" description="Disordered" evidence="1">
    <location>
        <begin position="278"/>
        <end position="414"/>
    </location>
</feature>
<evidence type="ECO:0008006" key="5">
    <source>
        <dbReference type="Google" id="ProtNLM"/>
    </source>
</evidence>
<proteinExistence type="predicted"/>
<keyword evidence="4" id="KW-1185">Reference proteome</keyword>